<keyword evidence="2" id="KW-0413">Isomerase</keyword>
<dbReference type="EMBL" id="JAMYQB010000024">
    <property type="protein sequence ID" value="MER9407284.1"/>
    <property type="molecule type" value="Genomic_DNA"/>
</dbReference>
<evidence type="ECO:0000259" key="1">
    <source>
        <dbReference type="Pfam" id="PF01261"/>
    </source>
</evidence>
<dbReference type="InterPro" id="IPR050312">
    <property type="entry name" value="IolE/XylAMocC-like"/>
</dbReference>
<dbReference type="GO" id="GO:0016853">
    <property type="term" value="F:isomerase activity"/>
    <property type="evidence" value="ECO:0007669"/>
    <property type="project" value="UniProtKB-KW"/>
</dbReference>
<protein>
    <submittedName>
        <fullName evidence="2">Sugar phosphate isomerase/epimerase</fullName>
    </submittedName>
</protein>
<evidence type="ECO:0000313" key="2">
    <source>
        <dbReference type="EMBL" id="MER9407284.1"/>
    </source>
</evidence>
<accession>A0ABV1Z6C2</accession>
<proteinExistence type="predicted"/>
<sequence length="338" mass="37506">MTQPKDRFMLEVGLNPYGLTYHLGLQGRGTPRANPRPAGLEGFIALATELGARVLEIWVPWLSELSDDAVIALRERLAGLGITPIVSGGLLVGEPLDDAFRAARLLRAKIIRTALTPVLCGDRNAAGEKWTEFAGIIRERLVKWGARASAEGHVLAIENHQDFTSGEIVDFCALGGESVGVTFDTGNTFPVGEAPLDFARRIAPYVRHVHLKDYRVQFTSEGYRLIRCAIGDGAVPFAELLAILGQHHDRMTAVLEPGALEARHVRFLSDDWWHGYPPKTAREFAACLRAAQRNRLPDDADYRTPWEREDDVSLVSYELDMIRRSAANMRNLGLMEKI</sequence>
<feature type="domain" description="Xylose isomerase-like TIM barrel" evidence="1">
    <location>
        <begin position="45"/>
        <end position="256"/>
    </location>
</feature>
<dbReference type="SUPFAM" id="SSF51658">
    <property type="entry name" value="Xylose isomerase-like"/>
    <property type="match status" value="1"/>
</dbReference>
<keyword evidence="3" id="KW-1185">Reference proteome</keyword>
<dbReference type="Pfam" id="PF01261">
    <property type="entry name" value="AP_endonuc_2"/>
    <property type="match status" value="1"/>
</dbReference>
<dbReference type="InterPro" id="IPR036237">
    <property type="entry name" value="Xyl_isomerase-like_sf"/>
</dbReference>
<organism evidence="2 3">
    <name type="scientific">Mesorhizobium caraganae</name>
    <dbReference type="NCBI Taxonomy" id="483206"/>
    <lineage>
        <taxon>Bacteria</taxon>
        <taxon>Pseudomonadati</taxon>
        <taxon>Pseudomonadota</taxon>
        <taxon>Alphaproteobacteria</taxon>
        <taxon>Hyphomicrobiales</taxon>
        <taxon>Phyllobacteriaceae</taxon>
        <taxon>Mesorhizobium</taxon>
    </lineage>
</organism>
<name>A0ABV1Z6C2_9HYPH</name>
<evidence type="ECO:0000313" key="3">
    <source>
        <dbReference type="Proteomes" id="UP001433071"/>
    </source>
</evidence>
<dbReference type="RefSeq" id="WP_352561044.1">
    <property type="nucleotide sequence ID" value="NZ_JAMYQB010000024.1"/>
</dbReference>
<comment type="caution">
    <text evidence="2">The sequence shown here is derived from an EMBL/GenBank/DDBJ whole genome shotgun (WGS) entry which is preliminary data.</text>
</comment>
<dbReference type="Proteomes" id="UP001433071">
    <property type="component" value="Unassembled WGS sequence"/>
</dbReference>
<dbReference type="Gene3D" id="3.20.20.150">
    <property type="entry name" value="Divalent-metal-dependent TIM barrel enzymes"/>
    <property type="match status" value="1"/>
</dbReference>
<dbReference type="PANTHER" id="PTHR12110:SF53">
    <property type="entry name" value="BLR5974 PROTEIN"/>
    <property type="match status" value="1"/>
</dbReference>
<dbReference type="PANTHER" id="PTHR12110">
    <property type="entry name" value="HYDROXYPYRUVATE ISOMERASE"/>
    <property type="match status" value="1"/>
</dbReference>
<dbReference type="InterPro" id="IPR013022">
    <property type="entry name" value="Xyl_isomerase-like_TIM-brl"/>
</dbReference>
<reference evidence="2 3" key="1">
    <citation type="journal article" date="2024" name="Proc. Natl. Acad. Sci. U.S.A.">
        <title>The evolutionary genomics of adaptation to stress in wild rhizobium bacteria.</title>
        <authorList>
            <person name="Kehlet-Delgado H."/>
            <person name="Montoya A.P."/>
            <person name="Jensen K.T."/>
            <person name="Wendlandt C.E."/>
            <person name="Dexheimer C."/>
            <person name="Roberts M."/>
            <person name="Torres Martinez L."/>
            <person name="Friesen M.L."/>
            <person name="Griffitts J.S."/>
            <person name="Porter S.S."/>
        </authorList>
    </citation>
    <scope>NUCLEOTIDE SEQUENCE [LARGE SCALE GENOMIC DNA]</scope>
    <source>
        <strain evidence="2 3">M0641</strain>
    </source>
</reference>
<gene>
    <name evidence="2" type="ORF">NKI36_24950</name>
</gene>